<evidence type="ECO:0000313" key="5">
    <source>
        <dbReference type="EMBL" id="SDH20271.1"/>
    </source>
</evidence>
<sequence length="298" mass="33757">MKLPIRKVVFDEKIPFGFEILSLDSADARSKENLRAPHRASFYLIIWFQKGTPVHIVDFNPVAVKPGSFLFIRKDAVQFFDQTNDFTSRIILFTEDFYGSTEQDHQALNTSPLFIDLLGNGGHINIAATPRLKELWTLLENEVIVEADSIQPALLQKLLSSFLLLSERERLKQGIPVISRGAQADLFMAFKSLLEIDFKTEKTVGYYTEKLFVSDKVLTHALNAMIGKTPKQVIDERVILEAKRLLVHNRIAVKSIALSLGFEEPTNFNKFFKKHCGKTPVEFRLGYSEPPKGAKVSS</sequence>
<dbReference type="InterPro" id="IPR018060">
    <property type="entry name" value="HTH_AraC"/>
</dbReference>
<evidence type="ECO:0000259" key="4">
    <source>
        <dbReference type="PROSITE" id="PS01124"/>
    </source>
</evidence>
<name>A0A1G8AH94_9SPHI</name>
<dbReference type="Gene3D" id="1.10.10.60">
    <property type="entry name" value="Homeodomain-like"/>
    <property type="match status" value="1"/>
</dbReference>
<dbReference type="Pfam" id="PF02311">
    <property type="entry name" value="AraC_binding"/>
    <property type="match status" value="1"/>
</dbReference>
<dbReference type="AlphaFoldDB" id="A0A1G8AH94"/>
<keyword evidence="6" id="KW-1185">Reference proteome</keyword>
<protein>
    <submittedName>
        <fullName evidence="5">AraC-type DNA-binding protein</fullName>
    </submittedName>
</protein>
<accession>A0A1G8AH94</accession>
<dbReference type="InterPro" id="IPR009057">
    <property type="entry name" value="Homeodomain-like_sf"/>
</dbReference>
<dbReference type="PANTHER" id="PTHR43280">
    <property type="entry name" value="ARAC-FAMILY TRANSCRIPTIONAL REGULATOR"/>
    <property type="match status" value="1"/>
</dbReference>
<feature type="domain" description="HTH araC/xylS-type" evidence="4">
    <location>
        <begin position="188"/>
        <end position="286"/>
    </location>
</feature>
<evidence type="ECO:0000313" key="6">
    <source>
        <dbReference type="Proteomes" id="UP000199705"/>
    </source>
</evidence>
<evidence type="ECO:0000256" key="1">
    <source>
        <dbReference type="ARBA" id="ARBA00023015"/>
    </source>
</evidence>
<dbReference type="InterPro" id="IPR003313">
    <property type="entry name" value="AraC-bd"/>
</dbReference>
<dbReference type="GO" id="GO:0003700">
    <property type="term" value="F:DNA-binding transcription factor activity"/>
    <property type="evidence" value="ECO:0007669"/>
    <property type="project" value="InterPro"/>
</dbReference>
<organism evidence="5 6">
    <name type="scientific">Mucilaginibacter gossypii</name>
    <dbReference type="NCBI Taxonomy" id="551996"/>
    <lineage>
        <taxon>Bacteria</taxon>
        <taxon>Pseudomonadati</taxon>
        <taxon>Bacteroidota</taxon>
        <taxon>Sphingobacteriia</taxon>
        <taxon>Sphingobacteriales</taxon>
        <taxon>Sphingobacteriaceae</taxon>
        <taxon>Mucilaginibacter</taxon>
    </lineage>
</organism>
<dbReference type="STRING" id="551996.SAMN05192573_107196"/>
<keyword evidence="1" id="KW-0805">Transcription regulation</keyword>
<dbReference type="PROSITE" id="PS01124">
    <property type="entry name" value="HTH_ARAC_FAMILY_2"/>
    <property type="match status" value="1"/>
</dbReference>
<dbReference type="PRINTS" id="PR00032">
    <property type="entry name" value="HTHARAC"/>
</dbReference>
<dbReference type="EMBL" id="FNCG01000007">
    <property type="protein sequence ID" value="SDH20271.1"/>
    <property type="molecule type" value="Genomic_DNA"/>
</dbReference>
<dbReference type="SMART" id="SM00342">
    <property type="entry name" value="HTH_ARAC"/>
    <property type="match status" value="1"/>
</dbReference>
<keyword evidence="2 5" id="KW-0238">DNA-binding</keyword>
<dbReference type="SUPFAM" id="SSF51215">
    <property type="entry name" value="Regulatory protein AraC"/>
    <property type="match status" value="1"/>
</dbReference>
<dbReference type="RefSeq" id="WP_091168895.1">
    <property type="nucleotide sequence ID" value="NZ_FNCG01000007.1"/>
</dbReference>
<gene>
    <name evidence="5" type="ORF">SAMN05192573_107196</name>
</gene>
<dbReference type="InterPro" id="IPR037923">
    <property type="entry name" value="HTH-like"/>
</dbReference>
<dbReference type="InterPro" id="IPR020449">
    <property type="entry name" value="Tscrpt_reg_AraC-type_HTH"/>
</dbReference>
<evidence type="ECO:0000256" key="2">
    <source>
        <dbReference type="ARBA" id="ARBA00023125"/>
    </source>
</evidence>
<keyword evidence="3" id="KW-0804">Transcription</keyword>
<dbReference type="Pfam" id="PF12833">
    <property type="entry name" value="HTH_18"/>
    <property type="match status" value="1"/>
</dbReference>
<dbReference type="Proteomes" id="UP000199705">
    <property type="component" value="Unassembled WGS sequence"/>
</dbReference>
<dbReference type="GO" id="GO:0043565">
    <property type="term" value="F:sequence-specific DNA binding"/>
    <property type="evidence" value="ECO:0007669"/>
    <property type="project" value="InterPro"/>
</dbReference>
<evidence type="ECO:0000256" key="3">
    <source>
        <dbReference type="ARBA" id="ARBA00023163"/>
    </source>
</evidence>
<dbReference type="PANTHER" id="PTHR43280:SF32">
    <property type="entry name" value="TRANSCRIPTIONAL REGULATORY PROTEIN"/>
    <property type="match status" value="1"/>
</dbReference>
<reference evidence="6" key="1">
    <citation type="submission" date="2016-10" db="EMBL/GenBank/DDBJ databases">
        <authorList>
            <person name="Varghese N."/>
            <person name="Submissions S."/>
        </authorList>
    </citation>
    <scope>NUCLEOTIDE SEQUENCE [LARGE SCALE GENOMIC DNA]</scope>
    <source>
        <strain evidence="6">Gh-67</strain>
    </source>
</reference>
<proteinExistence type="predicted"/>
<dbReference type="SUPFAM" id="SSF46689">
    <property type="entry name" value="Homeodomain-like"/>
    <property type="match status" value="1"/>
</dbReference>